<comment type="caution">
    <text evidence="1">The sequence shown here is derived from an EMBL/GenBank/DDBJ whole genome shotgun (WGS) entry which is preliminary data.</text>
</comment>
<protein>
    <submittedName>
        <fullName evidence="1">Uncharacterized protein</fullName>
    </submittedName>
</protein>
<reference evidence="1 2" key="1">
    <citation type="submission" date="2014-03" db="EMBL/GenBank/DDBJ databases">
        <title>Genomics of Bifidobacteria.</title>
        <authorList>
            <person name="Ventura M."/>
            <person name="Milani C."/>
            <person name="Lugli G.A."/>
        </authorList>
    </citation>
    <scope>NUCLEOTIDE SEQUENCE [LARGE SCALE GENOMIC DNA]</scope>
    <source>
        <strain evidence="1 2">DSM 23973</strain>
    </source>
</reference>
<gene>
    <name evidence="1" type="ORF">BCAL_0943</name>
</gene>
<name>A0A087A7D4_9BIFI</name>
<dbReference type="Proteomes" id="UP000029072">
    <property type="component" value="Unassembled WGS sequence"/>
</dbReference>
<dbReference type="AlphaFoldDB" id="A0A087A7D4"/>
<proteinExistence type="predicted"/>
<evidence type="ECO:0000313" key="2">
    <source>
        <dbReference type="Proteomes" id="UP000029072"/>
    </source>
</evidence>
<sequence>MMTKDVISPIVLDDEMVRGLAESVYEIHHSTVSKAGFDLTDAVSDQRRDAILGMISCVLTPTFTPVFGQSPENRYTDIFDQISDFAEHLAKRHIFADGIKRAIIQVHAIEKLCMAQKTRRPFQPAM</sequence>
<accession>A0A087A7D4</accession>
<dbReference type="STRING" id="1437609.BCAL_0943"/>
<organism evidence="1 2">
    <name type="scientific">Bifidobacterium callitrichos DSM 23973</name>
    <dbReference type="NCBI Taxonomy" id="1437609"/>
    <lineage>
        <taxon>Bacteria</taxon>
        <taxon>Bacillati</taxon>
        <taxon>Actinomycetota</taxon>
        <taxon>Actinomycetes</taxon>
        <taxon>Bifidobacteriales</taxon>
        <taxon>Bifidobacteriaceae</taxon>
        <taxon>Bifidobacterium</taxon>
    </lineage>
</organism>
<evidence type="ECO:0000313" key="1">
    <source>
        <dbReference type="EMBL" id="KFI54684.1"/>
    </source>
</evidence>
<dbReference type="EMBL" id="JGYS01000007">
    <property type="protein sequence ID" value="KFI54684.1"/>
    <property type="molecule type" value="Genomic_DNA"/>
</dbReference>
<dbReference type="eggNOG" id="COG3654">
    <property type="taxonomic scope" value="Bacteria"/>
</dbReference>